<accession>A0AAV0T6F9</accession>
<keyword evidence="1" id="KW-0472">Membrane</keyword>
<dbReference type="EMBL" id="CANTFM010000159">
    <property type="protein sequence ID" value="CAI5713485.1"/>
    <property type="molecule type" value="Genomic_DNA"/>
</dbReference>
<reference evidence="2" key="1">
    <citation type="submission" date="2022-12" db="EMBL/GenBank/DDBJ databases">
        <authorList>
            <person name="Webb A."/>
        </authorList>
    </citation>
    <scope>NUCLEOTIDE SEQUENCE</scope>
    <source>
        <strain evidence="2">Pd1</strain>
    </source>
</reference>
<evidence type="ECO:0000313" key="2">
    <source>
        <dbReference type="EMBL" id="CAI5713485.1"/>
    </source>
</evidence>
<evidence type="ECO:0000313" key="3">
    <source>
        <dbReference type="Proteomes" id="UP001162029"/>
    </source>
</evidence>
<comment type="caution">
    <text evidence="2">The sequence shown here is derived from an EMBL/GenBank/DDBJ whole genome shotgun (WGS) entry which is preliminary data.</text>
</comment>
<gene>
    <name evidence="2" type="ORF">PDE001_LOCUS972</name>
</gene>
<proteinExistence type="predicted"/>
<keyword evidence="1" id="KW-1133">Transmembrane helix</keyword>
<evidence type="ECO:0000256" key="1">
    <source>
        <dbReference type="SAM" id="Phobius"/>
    </source>
</evidence>
<sequence length="138" mass="15396">MCFCNVTNAEDSVKVKNRQIDASNTLISSDTATRRNLKGNKKTVAVQDNMEEERSIVDKLKSVFSSNPALSKQVNNLQKDPNIATPLRKALTSERVIKNVKAYFGKLKANATPIEKAFFIVLFLFILAAGRLLLWTHA</sequence>
<keyword evidence="1" id="KW-0812">Transmembrane</keyword>
<evidence type="ECO:0008006" key="4">
    <source>
        <dbReference type="Google" id="ProtNLM"/>
    </source>
</evidence>
<dbReference type="Proteomes" id="UP001162029">
    <property type="component" value="Unassembled WGS sequence"/>
</dbReference>
<keyword evidence="3" id="KW-1185">Reference proteome</keyword>
<name>A0AAV0T6F9_9STRA</name>
<feature type="transmembrane region" description="Helical" evidence="1">
    <location>
        <begin position="117"/>
        <end position="135"/>
    </location>
</feature>
<dbReference type="AlphaFoldDB" id="A0AAV0T6F9"/>
<organism evidence="2 3">
    <name type="scientific">Peronospora destructor</name>
    <dbReference type="NCBI Taxonomy" id="86335"/>
    <lineage>
        <taxon>Eukaryota</taxon>
        <taxon>Sar</taxon>
        <taxon>Stramenopiles</taxon>
        <taxon>Oomycota</taxon>
        <taxon>Peronosporomycetes</taxon>
        <taxon>Peronosporales</taxon>
        <taxon>Peronosporaceae</taxon>
        <taxon>Peronospora</taxon>
    </lineage>
</organism>
<protein>
    <recommendedName>
        <fullName evidence="4">RxLR effector protein</fullName>
    </recommendedName>
</protein>